<comment type="caution">
    <text evidence="1">The sequence shown here is derived from an EMBL/GenBank/DDBJ whole genome shotgun (WGS) entry which is preliminary data.</text>
</comment>
<proteinExistence type="predicted"/>
<reference evidence="1 2" key="1">
    <citation type="journal article" date="2022" name="New Phytol.">
        <title>Ecological generalism drives hyperdiversity of secondary metabolite gene clusters in xylarialean endophytes.</title>
        <authorList>
            <person name="Franco M.E.E."/>
            <person name="Wisecaver J.H."/>
            <person name="Arnold A.E."/>
            <person name="Ju Y.M."/>
            <person name="Slot J.C."/>
            <person name="Ahrendt S."/>
            <person name="Moore L.P."/>
            <person name="Eastman K.E."/>
            <person name="Scott K."/>
            <person name="Konkel Z."/>
            <person name="Mondo S.J."/>
            <person name="Kuo A."/>
            <person name="Hayes R.D."/>
            <person name="Haridas S."/>
            <person name="Andreopoulos B."/>
            <person name="Riley R."/>
            <person name="LaButti K."/>
            <person name="Pangilinan J."/>
            <person name="Lipzen A."/>
            <person name="Amirebrahimi M."/>
            <person name="Yan J."/>
            <person name="Adam C."/>
            <person name="Keymanesh K."/>
            <person name="Ng V."/>
            <person name="Louie K."/>
            <person name="Northen T."/>
            <person name="Drula E."/>
            <person name="Henrissat B."/>
            <person name="Hsieh H.M."/>
            <person name="Youens-Clark K."/>
            <person name="Lutzoni F."/>
            <person name="Miadlikowska J."/>
            <person name="Eastwood D.C."/>
            <person name="Hamelin R.C."/>
            <person name="Grigoriev I.V."/>
            <person name="U'Ren J.M."/>
        </authorList>
    </citation>
    <scope>NUCLEOTIDE SEQUENCE [LARGE SCALE GENOMIC DNA]</scope>
    <source>
        <strain evidence="1 2">CBS 119005</strain>
    </source>
</reference>
<organism evidence="1 2">
    <name type="scientific">Hypoxylon rubiginosum</name>
    <dbReference type="NCBI Taxonomy" id="110542"/>
    <lineage>
        <taxon>Eukaryota</taxon>
        <taxon>Fungi</taxon>
        <taxon>Dikarya</taxon>
        <taxon>Ascomycota</taxon>
        <taxon>Pezizomycotina</taxon>
        <taxon>Sordariomycetes</taxon>
        <taxon>Xylariomycetidae</taxon>
        <taxon>Xylariales</taxon>
        <taxon>Hypoxylaceae</taxon>
        <taxon>Hypoxylon</taxon>
    </lineage>
</organism>
<evidence type="ECO:0000313" key="1">
    <source>
        <dbReference type="EMBL" id="KAI4859363.1"/>
    </source>
</evidence>
<dbReference type="EMBL" id="MU393638">
    <property type="protein sequence ID" value="KAI4859363.1"/>
    <property type="molecule type" value="Genomic_DNA"/>
</dbReference>
<name>A0ACB9YK94_9PEZI</name>
<evidence type="ECO:0000313" key="2">
    <source>
        <dbReference type="Proteomes" id="UP001497700"/>
    </source>
</evidence>
<keyword evidence="2" id="KW-1185">Reference proteome</keyword>
<protein>
    <submittedName>
        <fullName evidence="1">Uncharacterized protein</fullName>
    </submittedName>
</protein>
<dbReference type="Proteomes" id="UP001497700">
    <property type="component" value="Unassembled WGS sequence"/>
</dbReference>
<accession>A0ACB9YK94</accession>
<gene>
    <name evidence="1" type="ORF">F4820DRAFT_467022</name>
</gene>
<sequence length="252" mass="28783">MSLPPGNLQRTVPHPNTQPTPLSIDHANLQQLRALPQSMPLQPADPSVSGFPPPHPLQLPQQLQVSPQRLPPRLNWFSWTSLQTIQQTLMPHDSQCLTELMRAIDRTPDPFMTLTYQDLTLEHYLRDPSARTPPNYLLVDMMSKVGPAPKAGTQKHRAWMLNRYSYWIPFTKFVAEYQTIESSDIPKLVALVQLLTNYTMLDATFVYECFAFALHWCSKISQTGVEVARLHTMMFHLQRFGLILRGPLTPTS</sequence>